<comment type="caution">
    <text evidence="1">The sequence shown here is derived from an EMBL/GenBank/DDBJ whole genome shotgun (WGS) entry which is preliminary data.</text>
</comment>
<name>A0AAV6WX08_9LAMI</name>
<evidence type="ECO:0000313" key="2">
    <source>
        <dbReference type="Proteomes" id="UP000826271"/>
    </source>
</evidence>
<gene>
    <name evidence="1" type="ORF">BUALT_Bualt10G0026600</name>
</gene>
<sequence length="132" mass="14516">MRIPCQKLQGTFGPRVYKLLEKSGYDFSNPSGLSQLEAEVTGEKIHGLTKAQHKLRRQGYHVDQPKIGLGFAPVEPVRRSVMKKEKCVNVQHISVKGDGKGNKPSYNRVSVFDRIGTPTACSSVFGRLGSSS</sequence>
<protein>
    <submittedName>
        <fullName evidence="1">Uncharacterized protein</fullName>
    </submittedName>
</protein>
<organism evidence="1 2">
    <name type="scientific">Buddleja alternifolia</name>
    <dbReference type="NCBI Taxonomy" id="168488"/>
    <lineage>
        <taxon>Eukaryota</taxon>
        <taxon>Viridiplantae</taxon>
        <taxon>Streptophyta</taxon>
        <taxon>Embryophyta</taxon>
        <taxon>Tracheophyta</taxon>
        <taxon>Spermatophyta</taxon>
        <taxon>Magnoliopsida</taxon>
        <taxon>eudicotyledons</taxon>
        <taxon>Gunneridae</taxon>
        <taxon>Pentapetalae</taxon>
        <taxon>asterids</taxon>
        <taxon>lamiids</taxon>
        <taxon>Lamiales</taxon>
        <taxon>Scrophulariaceae</taxon>
        <taxon>Buddlejeae</taxon>
        <taxon>Buddleja</taxon>
    </lineage>
</organism>
<accession>A0AAV6WX08</accession>
<dbReference type="AlphaFoldDB" id="A0AAV6WX08"/>
<proteinExistence type="predicted"/>
<keyword evidence="2" id="KW-1185">Reference proteome</keyword>
<dbReference type="EMBL" id="WHWC01000010">
    <property type="protein sequence ID" value="KAG8374733.1"/>
    <property type="molecule type" value="Genomic_DNA"/>
</dbReference>
<dbReference type="Proteomes" id="UP000826271">
    <property type="component" value="Unassembled WGS sequence"/>
</dbReference>
<evidence type="ECO:0000313" key="1">
    <source>
        <dbReference type="EMBL" id="KAG8374733.1"/>
    </source>
</evidence>
<reference evidence="1" key="1">
    <citation type="submission" date="2019-10" db="EMBL/GenBank/DDBJ databases">
        <authorList>
            <person name="Zhang R."/>
            <person name="Pan Y."/>
            <person name="Wang J."/>
            <person name="Ma R."/>
            <person name="Yu S."/>
        </authorList>
    </citation>
    <scope>NUCLEOTIDE SEQUENCE</scope>
    <source>
        <strain evidence="1">LA-IB0</strain>
        <tissue evidence="1">Leaf</tissue>
    </source>
</reference>